<dbReference type="InterPro" id="IPR028082">
    <property type="entry name" value="Peripla_BP_I"/>
</dbReference>
<comment type="subcellular location">
    <subcellularLocation>
        <location evidence="1">Membrane</location>
    </subcellularLocation>
</comment>
<dbReference type="Gene3D" id="3.40.50.2300">
    <property type="match status" value="2"/>
</dbReference>
<dbReference type="STRING" id="81824.A9VDW6"/>
<dbReference type="Pfam" id="PF07714">
    <property type="entry name" value="PK_Tyr_Ser-Thr"/>
    <property type="match status" value="1"/>
</dbReference>
<keyword evidence="11" id="KW-1185">Reference proteome</keyword>
<feature type="chain" id="PRO_5002745399" description="Protein kinase domain-containing protein" evidence="8">
    <location>
        <begin position="27"/>
        <end position="831"/>
    </location>
</feature>
<feature type="compositionally biased region" description="Polar residues" evidence="7">
    <location>
        <begin position="822"/>
        <end position="831"/>
    </location>
</feature>
<name>A9VDW6_MONBE</name>
<protein>
    <recommendedName>
        <fullName evidence="9">Protein kinase domain-containing protein</fullName>
    </recommendedName>
</protein>
<dbReference type="InterPro" id="IPR008266">
    <property type="entry name" value="Tyr_kinase_AS"/>
</dbReference>
<evidence type="ECO:0000256" key="2">
    <source>
        <dbReference type="ARBA" id="ARBA00022692"/>
    </source>
</evidence>
<feature type="compositionally biased region" description="Polar residues" evidence="7">
    <location>
        <begin position="587"/>
        <end position="600"/>
    </location>
</feature>
<dbReference type="PANTHER" id="PTHR24418">
    <property type="entry name" value="TYROSINE-PROTEIN KINASE"/>
    <property type="match status" value="1"/>
</dbReference>
<feature type="compositionally biased region" description="Polar residues" evidence="7">
    <location>
        <begin position="714"/>
        <end position="735"/>
    </location>
</feature>
<feature type="domain" description="Protein kinase" evidence="9">
    <location>
        <begin position="305"/>
        <end position="710"/>
    </location>
</feature>
<keyword evidence="3" id="KW-0547">Nucleotide-binding</keyword>
<feature type="region of interest" description="Disordered" evidence="7">
    <location>
        <begin position="709"/>
        <end position="743"/>
    </location>
</feature>
<dbReference type="SUPFAM" id="SSF56112">
    <property type="entry name" value="Protein kinase-like (PK-like)"/>
    <property type="match status" value="1"/>
</dbReference>
<feature type="compositionally biased region" description="Basic residues" evidence="7">
    <location>
        <begin position="530"/>
        <end position="540"/>
    </location>
</feature>
<evidence type="ECO:0000256" key="7">
    <source>
        <dbReference type="SAM" id="MobiDB-lite"/>
    </source>
</evidence>
<proteinExistence type="predicted"/>
<keyword evidence="6" id="KW-0472">Membrane</keyword>
<dbReference type="PROSITE" id="PS50011">
    <property type="entry name" value="PROTEIN_KINASE_DOM"/>
    <property type="match status" value="1"/>
</dbReference>
<evidence type="ECO:0000313" key="11">
    <source>
        <dbReference type="Proteomes" id="UP000001357"/>
    </source>
</evidence>
<keyword evidence="5" id="KW-1133">Transmembrane helix</keyword>
<feature type="compositionally biased region" description="Polar residues" evidence="7">
    <location>
        <begin position="677"/>
        <end position="695"/>
    </location>
</feature>
<dbReference type="Pfam" id="PF01094">
    <property type="entry name" value="ANF_receptor"/>
    <property type="match status" value="1"/>
</dbReference>
<organism evidence="10 11">
    <name type="scientific">Monosiga brevicollis</name>
    <name type="common">Choanoflagellate</name>
    <dbReference type="NCBI Taxonomy" id="81824"/>
    <lineage>
        <taxon>Eukaryota</taxon>
        <taxon>Choanoflagellata</taxon>
        <taxon>Craspedida</taxon>
        <taxon>Salpingoecidae</taxon>
        <taxon>Monosiga</taxon>
    </lineage>
</organism>
<feature type="compositionally biased region" description="Polar residues" evidence="7">
    <location>
        <begin position="547"/>
        <end position="570"/>
    </location>
</feature>
<sequence length="831" mass="89162">MRAALAVHAVAWVLLALATVPCLITAQRTVRIGFVATRSYFGHHNAGGFQTEFAYRAALDYFSTVDPSVQFETIYQESSTTVNKSAAIRCTETAQALVANDVHLVIGPSTSSCSMPGATVFAEAGIAQISDSATAEAFDNTTRFPTFFRVSPSVTDDTWALGLSRTVIATLREHNVTVSNVIHVASGVSSDIMYAAIEQLRAGETSVNYILALRDDAVRIMESAVALDMVGNGWTWLGHASRMFDAVLAAHYAVKTAPNWDTLNSTSKRAVILAALNELNNEANGLDGASRDRVYFDESHAGSPVYSVVNLLDGTFKTIGTADNGTLLVVLLFYYIRSRNSKPYDFQTELTRFARLGDISNMELVKLLKLIGIVSLGQPLMLVTKYYANGSLDAFLRRHHDTTGLKFSLASKLHLANDVADAMVYLSSRKLIHCDIACRNVLVSASGDCALADFGLSRNSNYCALLLSASPRMLFEGGDIAVRSAETSPNVSSERLAAEMRRSHSPMVRGRSTAASEGAERSGHWDSKRRSEHSRGHRFSAHVMTIDRSSSSQRIVLPSPSRSQFSGSMKGSSTPPGSPRSPRSHSDTIQASHPLRSQTPLRTAVSSGAVPMNSSVSGISDLSGPDGHFMSHTVSNVHNHVRASPLLAPTRQQVDEVSLMPTRQAPVVDKVTEEESSSPSLTNSTTRALTPTTEHSPVVERAFQQRASVLSRRASLQTPRNSVSESGDCSEQGSPVPTRVGITPLTDGCGLANGLDTFEDPFHSTPSSPHDASVLEPSPRPRRTTKPSGLGIQVSRAPAGTPTPSGPPTPGTAYTALESPASPRTFNSTFL</sequence>
<evidence type="ECO:0000259" key="9">
    <source>
        <dbReference type="PROSITE" id="PS50011"/>
    </source>
</evidence>
<feature type="signal peptide" evidence="8">
    <location>
        <begin position="1"/>
        <end position="26"/>
    </location>
</feature>
<evidence type="ECO:0000256" key="5">
    <source>
        <dbReference type="ARBA" id="ARBA00022989"/>
    </source>
</evidence>
<dbReference type="KEGG" id="mbr:MONBRDRAFT_12973"/>
<dbReference type="InterPro" id="IPR001828">
    <property type="entry name" value="ANF_lig-bd_rcpt"/>
</dbReference>
<reference evidence="10 11" key="1">
    <citation type="journal article" date="2008" name="Nature">
        <title>The genome of the choanoflagellate Monosiga brevicollis and the origin of metazoans.</title>
        <authorList>
            <consortium name="JGI Sequencing"/>
            <person name="King N."/>
            <person name="Westbrook M.J."/>
            <person name="Young S.L."/>
            <person name="Kuo A."/>
            <person name="Abedin M."/>
            <person name="Chapman J."/>
            <person name="Fairclough S."/>
            <person name="Hellsten U."/>
            <person name="Isogai Y."/>
            <person name="Letunic I."/>
            <person name="Marr M."/>
            <person name="Pincus D."/>
            <person name="Putnam N."/>
            <person name="Rokas A."/>
            <person name="Wright K.J."/>
            <person name="Zuzow R."/>
            <person name="Dirks W."/>
            <person name="Good M."/>
            <person name="Goodstein D."/>
            <person name="Lemons D."/>
            <person name="Li W."/>
            <person name="Lyons J.B."/>
            <person name="Morris A."/>
            <person name="Nichols S."/>
            <person name="Richter D.J."/>
            <person name="Salamov A."/>
            <person name="Bork P."/>
            <person name="Lim W.A."/>
            <person name="Manning G."/>
            <person name="Miller W.T."/>
            <person name="McGinnis W."/>
            <person name="Shapiro H."/>
            <person name="Tjian R."/>
            <person name="Grigoriev I.V."/>
            <person name="Rokhsar D."/>
        </authorList>
    </citation>
    <scope>NUCLEOTIDE SEQUENCE [LARGE SCALE GENOMIC DNA]</scope>
    <source>
        <strain evidence="11">MX1 / ATCC 50154</strain>
    </source>
</reference>
<dbReference type="GO" id="GO:0005886">
    <property type="term" value="C:plasma membrane"/>
    <property type="evidence" value="ECO:0000318"/>
    <property type="project" value="GO_Central"/>
</dbReference>
<dbReference type="GO" id="GO:0005524">
    <property type="term" value="F:ATP binding"/>
    <property type="evidence" value="ECO:0007669"/>
    <property type="project" value="UniProtKB-KW"/>
</dbReference>
<dbReference type="InterPro" id="IPR001245">
    <property type="entry name" value="Ser-Thr/Tyr_kinase_cat_dom"/>
</dbReference>
<dbReference type="PROSITE" id="PS00109">
    <property type="entry name" value="PROTEIN_KINASE_TYR"/>
    <property type="match status" value="1"/>
</dbReference>
<feature type="region of interest" description="Disordered" evidence="7">
    <location>
        <begin position="486"/>
        <end position="600"/>
    </location>
</feature>
<dbReference type="InterPro" id="IPR050198">
    <property type="entry name" value="Non-receptor_tyrosine_kinases"/>
</dbReference>
<dbReference type="eggNOG" id="KOG0196">
    <property type="taxonomic scope" value="Eukaryota"/>
</dbReference>
<accession>A9VDW6</accession>
<dbReference type="InterPro" id="IPR011009">
    <property type="entry name" value="Kinase-like_dom_sf"/>
</dbReference>
<dbReference type="AlphaFoldDB" id="A9VDW6"/>
<evidence type="ECO:0000256" key="4">
    <source>
        <dbReference type="ARBA" id="ARBA00022840"/>
    </source>
</evidence>
<feature type="compositionally biased region" description="Basic and acidic residues" evidence="7">
    <location>
        <begin position="518"/>
        <end position="529"/>
    </location>
</feature>
<dbReference type="GO" id="GO:0004713">
    <property type="term" value="F:protein tyrosine kinase activity"/>
    <property type="evidence" value="ECO:0000318"/>
    <property type="project" value="GO_Central"/>
</dbReference>
<dbReference type="EMBL" id="CH991591">
    <property type="protein sequence ID" value="EDQ84275.1"/>
    <property type="molecule type" value="Genomic_DNA"/>
</dbReference>
<dbReference type="InterPro" id="IPR000719">
    <property type="entry name" value="Prot_kinase_dom"/>
</dbReference>
<dbReference type="Proteomes" id="UP000001357">
    <property type="component" value="Unassembled WGS sequence"/>
</dbReference>
<evidence type="ECO:0000256" key="8">
    <source>
        <dbReference type="SAM" id="SignalP"/>
    </source>
</evidence>
<dbReference type="InParanoid" id="A9VDW6"/>
<gene>
    <name evidence="10" type="ORF">MONBRDRAFT_12973</name>
</gene>
<dbReference type="SUPFAM" id="SSF53822">
    <property type="entry name" value="Periplasmic binding protein-like I"/>
    <property type="match status" value="1"/>
</dbReference>
<dbReference type="RefSeq" id="XP_001750905.1">
    <property type="nucleotide sequence ID" value="XM_001750853.1"/>
</dbReference>
<evidence type="ECO:0000256" key="3">
    <source>
        <dbReference type="ARBA" id="ARBA00022741"/>
    </source>
</evidence>
<dbReference type="GeneID" id="5896174"/>
<evidence type="ECO:0000313" key="10">
    <source>
        <dbReference type="EMBL" id="EDQ84275.1"/>
    </source>
</evidence>
<keyword evidence="4" id="KW-0067">ATP-binding</keyword>
<keyword evidence="8" id="KW-0732">Signal</keyword>
<evidence type="ECO:0000256" key="6">
    <source>
        <dbReference type="ARBA" id="ARBA00023136"/>
    </source>
</evidence>
<keyword evidence="2" id="KW-0812">Transmembrane</keyword>
<evidence type="ECO:0000256" key="1">
    <source>
        <dbReference type="ARBA" id="ARBA00004370"/>
    </source>
</evidence>
<dbReference type="Gene3D" id="1.10.510.10">
    <property type="entry name" value="Transferase(Phosphotransferase) domain 1"/>
    <property type="match status" value="1"/>
</dbReference>
<feature type="region of interest" description="Disordered" evidence="7">
    <location>
        <begin position="757"/>
        <end position="831"/>
    </location>
</feature>
<feature type="region of interest" description="Disordered" evidence="7">
    <location>
        <begin position="668"/>
        <end position="697"/>
    </location>
</feature>